<dbReference type="InterPro" id="IPR008922">
    <property type="entry name" value="Di-copper_centre_dom_sf"/>
</dbReference>
<dbReference type="GO" id="GO:0046872">
    <property type="term" value="F:metal ion binding"/>
    <property type="evidence" value="ECO:0007669"/>
    <property type="project" value="UniProtKB-KW"/>
</dbReference>
<dbReference type="OrthoDB" id="6132182at2759"/>
<dbReference type="STRING" id="576137.A0A1L7WED2"/>
<evidence type="ECO:0000256" key="1">
    <source>
        <dbReference type="ARBA" id="ARBA00022723"/>
    </source>
</evidence>
<dbReference type="AlphaFoldDB" id="A0A1L7WED2"/>
<feature type="signal peptide" evidence="3">
    <location>
        <begin position="1"/>
        <end position="19"/>
    </location>
</feature>
<gene>
    <name evidence="5" type="ORF">PAC_00989</name>
</gene>
<keyword evidence="3" id="KW-0732">Signal</keyword>
<keyword evidence="6" id="KW-1185">Reference proteome</keyword>
<dbReference type="InterPro" id="IPR050316">
    <property type="entry name" value="Tyrosinase/Hemocyanin"/>
</dbReference>
<dbReference type="Gene3D" id="1.10.1280.10">
    <property type="entry name" value="Di-copper center containing domain from catechol oxidase"/>
    <property type="match status" value="2"/>
</dbReference>
<feature type="chain" id="PRO_5012046905" description="Tyrosinase copper-binding domain-containing protein" evidence="3">
    <location>
        <begin position="20"/>
        <end position="330"/>
    </location>
</feature>
<name>A0A1L7WED2_9HELO</name>
<dbReference type="EMBL" id="FJOG01000001">
    <property type="protein sequence ID" value="CZR51114.1"/>
    <property type="molecule type" value="Genomic_DNA"/>
</dbReference>
<dbReference type="PANTHER" id="PTHR11474">
    <property type="entry name" value="TYROSINASE FAMILY MEMBER"/>
    <property type="match status" value="1"/>
</dbReference>
<evidence type="ECO:0000313" key="5">
    <source>
        <dbReference type="EMBL" id="CZR51114.1"/>
    </source>
</evidence>
<evidence type="ECO:0000256" key="2">
    <source>
        <dbReference type="ARBA" id="ARBA00023008"/>
    </source>
</evidence>
<dbReference type="Pfam" id="PF00264">
    <property type="entry name" value="Tyrosinase"/>
    <property type="match status" value="1"/>
</dbReference>
<protein>
    <recommendedName>
        <fullName evidence="4">Tyrosinase copper-binding domain-containing protein</fullName>
    </recommendedName>
</protein>
<dbReference type="GO" id="GO:0016491">
    <property type="term" value="F:oxidoreductase activity"/>
    <property type="evidence" value="ECO:0007669"/>
    <property type="project" value="InterPro"/>
</dbReference>
<accession>A0A1L7WED2</accession>
<keyword evidence="2" id="KW-0186">Copper</keyword>
<dbReference type="Proteomes" id="UP000184330">
    <property type="component" value="Unassembled WGS sequence"/>
</dbReference>
<feature type="domain" description="Tyrosinase copper-binding" evidence="4">
    <location>
        <begin position="254"/>
        <end position="265"/>
    </location>
</feature>
<keyword evidence="1" id="KW-0479">Metal-binding</keyword>
<proteinExistence type="predicted"/>
<sequence length="330" mass="36070">MLLWETFTLFLAAATAVAASPQYRRDNTTSVWNTTVCSEDQLDISKEWTNMSSSEKTAYITAEKCLWDLPTTSGLTGATTRFEDLVALHQNMTPTIHAVESPGAILAIPSFIHEITQAPAANRMQLHWTHDASLTFHLLTCNYINSPILDADTGFGGNGSSVDLCVVDGPFANSTVHVGPSTSDTPEGYCLKRKVNEVFAAGAAQSVIDGCMNITDYANACIWCIGASPHTAGHGGIGGGVAGSMGDIYVSPNDPLFYLHHAYIDRLWWKWQSADIETRLYEIGGYTRYPSTGINTTLDYELDLLGLWDNKVVGDVMDPHNSFLCMDYDY</sequence>
<evidence type="ECO:0000256" key="3">
    <source>
        <dbReference type="SAM" id="SignalP"/>
    </source>
</evidence>
<reference evidence="5 6" key="1">
    <citation type="submission" date="2016-03" db="EMBL/GenBank/DDBJ databases">
        <authorList>
            <person name="Ploux O."/>
        </authorList>
    </citation>
    <scope>NUCLEOTIDE SEQUENCE [LARGE SCALE GENOMIC DNA]</scope>
    <source>
        <strain evidence="5 6">UAMH 11012</strain>
    </source>
</reference>
<organism evidence="5 6">
    <name type="scientific">Phialocephala subalpina</name>
    <dbReference type="NCBI Taxonomy" id="576137"/>
    <lineage>
        <taxon>Eukaryota</taxon>
        <taxon>Fungi</taxon>
        <taxon>Dikarya</taxon>
        <taxon>Ascomycota</taxon>
        <taxon>Pezizomycotina</taxon>
        <taxon>Leotiomycetes</taxon>
        <taxon>Helotiales</taxon>
        <taxon>Mollisiaceae</taxon>
        <taxon>Phialocephala</taxon>
        <taxon>Phialocephala fortinii species complex</taxon>
    </lineage>
</organism>
<dbReference type="SUPFAM" id="SSF48056">
    <property type="entry name" value="Di-copper centre-containing domain"/>
    <property type="match status" value="1"/>
</dbReference>
<dbReference type="InterPro" id="IPR002227">
    <property type="entry name" value="Tyrosinase_Cu-bd"/>
</dbReference>
<dbReference type="PROSITE" id="PS00498">
    <property type="entry name" value="TYROSINASE_2"/>
    <property type="match status" value="1"/>
</dbReference>
<evidence type="ECO:0000259" key="4">
    <source>
        <dbReference type="PROSITE" id="PS00498"/>
    </source>
</evidence>
<dbReference type="PANTHER" id="PTHR11474:SF126">
    <property type="entry name" value="TYROSINASE-LIKE PROTEIN TYR-1-RELATED"/>
    <property type="match status" value="1"/>
</dbReference>
<evidence type="ECO:0000313" key="6">
    <source>
        <dbReference type="Proteomes" id="UP000184330"/>
    </source>
</evidence>